<keyword evidence="5 7" id="KW-0560">Oxidoreductase</keyword>
<dbReference type="EC" id="1.1.1.49" evidence="7"/>
<dbReference type="Gene3D" id="3.40.50.720">
    <property type="entry name" value="NAD(P)-binding Rossmann-like Domain"/>
    <property type="match status" value="1"/>
</dbReference>
<protein>
    <recommendedName>
        <fullName evidence="7">Glucose-6-phosphate 1-dehydrogenase</fullName>
        <shortName evidence="7">G6PD</shortName>
        <ecNumber evidence="7">1.1.1.49</ecNumber>
    </recommendedName>
</protein>
<evidence type="ECO:0000313" key="11">
    <source>
        <dbReference type="Proteomes" id="UP000437736"/>
    </source>
</evidence>
<comment type="similarity">
    <text evidence="2 7">Belongs to the glucose-6-phosphate dehydrogenase family.</text>
</comment>
<dbReference type="InterPro" id="IPR001282">
    <property type="entry name" value="G6P_DH"/>
</dbReference>
<dbReference type="SUPFAM" id="SSF55347">
    <property type="entry name" value="Glyceraldehyde-3-phosphate dehydrogenase-like, C-terminal domain"/>
    <property type="match status" value="1"/>
</dbReference>
<evidence type="ECO:0000256" key="7">
    <source>
        <dbReference type="HAMAP-Rule" id="MF_00966"/>
    </source>
</evidence>
<dbReference type="InterPro" id="IPR022675">
    <property type="entry name" value="G6P_DH_C"/>
</dbReference>
<dbReference type="EMBL" id="WJHE01000298">
    <property type="protein sequence ID" value="MST32457.1"/>
    <property type="molecule type" value="Genomic_DNA"/>
</dbReference>
<evidence type="ECO:0000256" key="2">
    <source>
        <dbReference type="ARBA" id="ARBA00009975"/>
    </source>
</evidence>
<feature type="domain" description="Glucose-6-phosphate dehydrogenase C-terminal" evidence="9">
    <location>
        <begin position="193"/>
        <end position="462"/>
    </location>
</feature>
<evidence type="ECO:0000259" key="8">
    <source>
        <dbReference type="Pfam" id="PF00479"/>
    </source>
</evidence>
<organism evidence="10 11">
    <name type="scientific">Acidiferrimicrobium australe</name>
    <dbReference type="NCBI Taxonomy" id="2664430"/>
    <lineage>
        <taxon>Bacteria</taxon>
        <taxon>Bacillati</taxon>
        <taxon>Actinomycetota</taxon>
        <taxon>Acidimicrobiia</taxon>
        <taxon>Acidimicrobiales</taxon>
        <taxon>Acidimicrobiaceae</taxon>
        <taxon>Acidiferrimicrobium</taxon>
    </lineage>
</organism>
<keyword evidence="3 7" id="KW-0313">Glucose metabolism</keyword>
<dbReference type="Proteomes" id="UP000437736">
    <property type="component" value="Unassembled WGS sequence"/>
</dbReference>
<comment type="catalytic activity">
    <reaction evidence="7">
        <text>D-glucose 6-phosphate + NADP(+) = 6-phospho-D-glucono-1,5-lactone + NADPH + H(+)</text>
        <dbReference type="Rhea" id="RHEA:15841"/>
        <dbReference type="ChEBI" id="CHEBI:15378"/>
        <dbReference type="ChEBI" id="CHEBI:57783"/>
        <dbReference type="ChEBI" id="CHEBI:57955"/>
        <dbReference type="ChEBI" id="CHEBI:58349"/>
        <dbReference type="ChEBI" id="CHEBI:61548"/>
        <dbReference type="EC" id="1.1.1.49"/>
    </reaction>
</comment>
<accession>A0ABW9QT22</accession>
<feature type="binding site" evidence="7">
    <location>
        <position position="238"/>
    </location>
    <ligand>
        <name>substrate</name>
    </ligand>
</feature>
<comment type="function">
    <text evidence="7">Catalyzes the oxidation of glucose 6-phosphate to 6-phosphogluconolactone.</text>
</comment>
<dbReference type="InterPro" id="IPR036291">
    <property type="entry name" value="NAD(P)-bd_dom_sf"/>
</dbReference>
<evidence type="ECO:0000256" key="1">
    <source>
        <dbReference type="ARBA" id="ARBA00004937"/>
    </source>
</evidence>
<keyword evidence="4 7" id="KW-0521">NADP</keyword>
<feature type="binding site" evidence="7">
    <location>
        <position position="151"/>
    </location>
    <ligand>
        <name>NADP(+)</name>
        <dbReference type="ChEBI" id="CHEBI:58349"/>
    </ligand>
</feature>
<feature type="binding site" evidence="7">
    <location>
        <position position="51"/>
    </location>
    <ligand>
        <name>NADP(+)</name>
        <dbReference type="ChEBI" id="CHEBI:58349"/>
    </ligand>
</feature>
<evidence type="ECO:0000313" key="10">
    <source>
        <dbReference type="EMBL" id="MST32457.1"/>
    </source>
</evidence>
<evidence type="ECO:0000256" key="3">
    <source>
        <dbReference type="ARBA" id="ARBA00022526"/>
    </source>
</evidence>
<feature type="domain" description="Glucose-6-phosphate dehydrogenase NAD-binding" evidence="8">
    <location>
        <begin position="14"/>
        <end position="190"/>
    </location>
</feature>
<comment type="caution">
    <text evidence="7">Lacks conserved residue(s) required for the propagation of feature annotation.</text>
</comment>
<evidence type="ECO:0000256" key="6">
    <source>
        <dbReference type="ARBA" id="ARBA00023277"/>
    </source>
</evidence>
<dbReference type="HAMAP" id="MF_00966">
    <property type="entry name" value="G6PD"/>
    <property type="match status" value="1"/>
</dbReference>
<dbReference type="Gene3D" id="3.30.360.10">
    <property type="entry name" value="Dihydrodipicolinate Reductase, domain 2"/>
    <property type="match status" value="1"/>
</dbReference>
<sequence>MVDRRLVPPPTVIVLFGATGDLSHRLVLPALFRLAQQGLLPEDWRLVGNGRGDVAHEDFQERVRESLEEFGPKPSDGPWEAFRSRLRFAGGGFEAADPGSLLDVLEEARDELGGEAQYVHYLAVPPTAFAKLTEGLGEHDLVKGSRVVFEKPFGTSMASFQQLDRAAHAVFEEPQIYRIDHFLGKEAAQNIHVLRFANGLFARAWDRHHIHSVQIDVPETLDVSTRADFYEHTGAILDMLVTHLFQIAAEVAMEPCESLDAECIAAAREEVIGCFRKLSWDDVVVGQYEGYRQLDGVAPDSRTETFVAARMWVDNERWEGVPFLLRTGKCMAESHQRVTIRFRPPARGLDGAPPLGNCLAFELSGDGEIDLSLVAKQPGVTLTLGRAMTKLPLGKAFHTPSLPAYSRLIHDVLVGDRSLFTRPDGLAHVWEVAGDLLTDKPEPAVYAPGSWGPEAAQALAGPEGWILQR</sequence>
<name>A0ABW9QT22_9ACTN</name>
<dbReference type="Pfam" id="PF00479">
    <property type="entry name" value="G6PD_N"/>
    <property type="match status" value="1"/>
</dbReference>
<evidence type="ECO:0000256" key="4">
    <source>
        <dbReference type="ARBA" id="ARBA00022857"/>
    </source>
</evidence>
<feature type="binding site" evidence="7">
    <location>
        <position position="185"/>
    </location>
    <ligand>
        <name>substrate</name>
    </ligand>
</feature>
<feature type="active site" description="Proton acceptor" evidence="7">
    <location>
        <position position="243"/>
    </location>
</feature>
<reference evidence="10 11" key="1">
    <citation type="submission" date="2019-11" db="EMBL/GenBank/DDBJ databases">
        <title>Acidiferrimicrobium australis gen. nov., sp. nov., an acidophilic and obligately heterotrophic, member of the Actinobacteria that catalyses dissimilatory oxido- reduction of iron isolated from metal-rich acidic water in Chile.</title>
        <authorList>
            <person name="Gonzalez D."/>
            <person name="Huber K."/>
            <person name="Hedrich S."/>
            <person name="Rojas-Villalobos C."/>
            <person name="Quatrini R."/>
            <person name="Dinamarca M.A."/>
            <person name="Schwarz A."/>
            <person name="Canales C."/>
            <person name="Nancucheo I."/>
        </authorList>
    </citation>
    <scope>NUCLEOTIDE SEQUENCE [LARGE SCALE GENOMIC DNA]</scope>
    <source>
        <strain evidence="10 11">USS-CCA1</strain>
    </source>
</reference>
<evidence type="ECO:0000259" key="9">
    <source>
        <dbReference type="Pfam" id="PF02781"/>
    </source>
</evidence>
<dbReference type="PRINTS" id="PR00079">
    <property type="entry name" value="G6PDHDRGNASE"/>
</dbReference>
<dbReference type="InterPro" id="IPR019796">
    <property type="entry name" value="G6P_DH_AS"/>
</dbReference>
<proteinExistence type="inferred from homology"/>
<feature type="binding site" evidence="7">
    <location>
        <position position="181"/>
    </location>
    <ligand>
        <name>substrate</name>
    </ligand>
</feature>
<dbReference type="PIRSF" id="PIRSF000110">
    <property type="entry name" value="G6PD"/>
    <property type="match status" value="1"/>
</dbReference>
<keyword evidence="11" id="KW-1185">Reference proteome</keyword>
<dbReference type="PROSITE" id="PS00069">
    <property type="entry name" value="G6P_DEHYDROGENASE"/>
    <property type="match status" value="1"/>
</dbReference>
<dbReference type="PANTHER" id="PTHR23429">
    <property type="entry name" value="GLUCOSE-6-PHOSPHATE 1-DEHYDROGENASE G6PD"/>
    <property type="match status" value="1"/>
</dbReference>
<gene>
    <name evidence="7" type="primary">zwf</name>
    <name evidence="10" type="ORF">GHK86_06950</name>
</gene>
<dbReference type="PANTHER" id="PTHR23429:SF0">
    <property type="entry name" value="GLUCOSE-6-PHOSPHATE 1-DEHYDROGENASE"/>
    <property type="match status" value="1"/>
</dbReference>
<keyword evidence="6 7" id="KW-0119">Carbohydrate metabolism</keyword>
<dbReference type="InterPro" id="IPR022674">
    <property type="entry name" value="G6P_DH_NAD-bd"/>
</dbReference>
<comment type="pathway">
    <text evidence="1 7">Carbohydrate degradation; pentose phosphate pathway; D-ribulose 5-phosphate from D-glucose 6-phosphate (oxidative stage): step 1/3.</text>
</comment>
<evidence type="ECO:0000256" key="5">
    <source>
        <dbReference type="ARBA" id="ARBA00023002"/>
    </source>
</evidence>
<dbReference type="SUPFAM" id="SSF51735">
    <property type="entry name" value="NAD(P)-binding Rossmann-fold domains"/>
    <property type="match status" value="1"/>
</dbReference>
<dbReference type="Pfam" id="PF02781">
    <property type="entry name" value="G6PD_C"/>
    <property type="match status" value="1"/>
</dbReference>
<feature type="binding site" evidence="7">
    <location>
        <position position="329"/>
    </location>
    <ligand>
        <name>substrate</name>
    </ligand>
</feature>
<feature type="binding site" evidence="7">
    <location>
        <position position="219"/>
    </location>
    <ligand>
        <name>substrate</name>
    </ligand>
</feature>
<comment type="caution">
    <text evidence="10">The sequence shown here is derived from an EMBL/GenBank/DDBJ whole genome shotgun (WGS) entry which is preliminary data.</text>
</comment>